<dbReference type="Proteomes" id="UP000250275">
    <property type="component" value="Unassembled WGS sequence"/>
</dbReference>
<dbReference type="EC" id="2.4.1.-" evidence="10"/>
<feature type="transmembrane region" description="Helical" evidence="10">
    <location>
        <begin position="121"/>
        <end position="138"/>
    </location>
</feature>
<dbReference type="PANTHER" id="PTHR12413">
    <property type="entry name" value="DOLICHYL GLYCOSYLTRANSFERASE"/>
    <property type="match status" value="1"/>
</dbReference>
<comment type="similarity">
    <text evidence="3 10">Belongs to the ALG6/ALG8 glucosyltransferase family.</text>
</comment>
<dbReference type="Pfam" id="PF03155">
    <property type="entry name" value="Alg6_Alg8"/>
    <property type="match status" value="1"/>
</dbReference>
<dbReference type="AlphaFoldDB" id="A0A310SGY2"/>
<dbReference type="GO" id="GO:0005789">
    <property type="term" value="C:endoplasmic reticulum membrane"/>
    <property type="evidence" value="ECO:0007669"/>
    <property type="project" value="UniProtKB-SubCell"/>
</dbReference>
<feature type="transmembrane region" description="Helical" evidence="10">
    <location>
        <begin position="150"/>
        <end position="168"/>
    </location>
</feature>
<dbReference type="EMBL" id="KQ769812">
    <property type="protein sequence ID" value="OAD52830.1"/>
    <property type="molecule type" value="Genomic_DNA"/>
</dbReference>
<keyword evidence="6 10" id="KW-0812">Transmembrane</keyword>
<evidence type="ECO:0000313" key="11">
    <source>
        <dbReference type="EMBL" id="OAD52830.1"/>
    </source>
</evidence>
<feature type="transmembrane region" description="Helical" evidence="10">
    <location>
        <begin position="31"/>
        <end position="51"/>
    </location>
</feature>
<evidence type="ECO:0000256" key="3">
    <source>
        <dbReference type="ARBA" id="ARBA00008715"/>
    </source>
</evidence>
<sequence>IVNITVNNIFSTLKNMEKMNSMLEEGNVNKIVLHVLLLTTCFKVLLIPTYHSTDFEVHRNWLAITHNLSLKEWYINAKSQWTLDYPPLFAWFEYFLSQIARFIDYDMLKVENLNYASSNTIYFQRGSVIVLDLIFAYGVKEVGKVLCTTFDEYVIFIVFSLCNMGLIIVDHIHFQYNGFLLGIFLLAIANVSKINKQISILYGTLLFALLLNLKHIYLYVAPVFVVWLLKSYCMNGGSFFKRFCLLGIIIIITLIISFGPFVSQLPQIISRLFPFKRGLVHAYWAANVWALYIGIDKVTALILKQLGWMKIARSAVMTGGLVQEQLFLVLPTPTPFITFLLTIFTMMPALYCLLTKKDYMNPKQFIRCLVLCALSSFMFGWHVHEKAVLTAIIPLCILAASNKNDARIYLILSSAGHTALLPLLYLSNLTPLKILLLLVYMIASFLAFSKKFKLDLLSCHEYIYVINLPVLTVYETIIHKLIFGEMLPFLPLAFTSIYCAIGIAYSWILYYYMFLQSNEVTYQKEK</sequence>
<keyword evidence="9 10" id="KW-0472">Membrane</keyword>
<reference evidence="11 12" key="1">
    <citation type="submission" date="2015-07" db="EMBL/GenBank/DDBJ databases">
        <title>The genome of Eufriesea mexicana.</title>
        <authorList>
            <person name="Pan H."/>
            <person name="Kapheim K."/>
        </authorList>
    </citation>
    <scope>NUCLEOTIDE SEQUENCE [LARGE SCALE GENOMIC DNA]</scope>
    <source>
        <strain evidence="11">0111107269</strain>
        <tissue evidence="11">Whole body</tissue>
    </source>
</reference>
<evidence type="ECO:0000256" key="6">
    <source>
        <dbReference type="ARBA" id="ARBA00022692"/>
    </source>
</evidence>
<feature type="transmembrane region" description="Helical" evidence="10">
    <location>
        <begin position="282"/>
        <end position="303"/>
    </location>
</feature>
<feature type="transmembrane region" description="Helical" evidence="10">
    <location>
        <begin position="174"/>
        <end position="192"/>
    </location>
</feature>
<evidence type="ECO:0000256" key="4">
    <source>
        <dbReference type="ARBA" id="ARBA00022676"/>
    </source>
</evidence>
<keyword evidence="7 10" id="KW-0256">Endoplasmic reticulum</keyword>
<accession>A0A310SGY2</accession>
<feature type="transmembrane region" description="Helical" evidence="10">
    <location>
        <begin position="432"/>
        <end position="450"/>
    </location>
</feature>
<evidence type="ECO:0000256" key="5">
    <source>
        <dbReference type="ARBA" id="ARBA00022679"/>
    </source>
</evidence>
<evidence type="ECO:0000256" key="2">
    <source>
        <dbReference type="ARBA" id="ARBA00004922"/>
    </source>
</evidence>
<feature type="transmembrane region" description="Helical" evidence="10">
    <location>
        <begin position="239"/>
        <end position="262"/>
    </location>
</feature>
<feature type="non-terminal residue" evidence="11">
    <location>
        <position position="526"/>
    </location>
</feature>
<evidence type="ECO:0000256" key="1">
    <source>
        <dbReference type="ARBA" id="ARBA00004477"/>
    </source>
</evidence>
<evidence type="ECO:0000256" key="8">
    <source>
        <dbReference type="ARBA" id="ARBA00022989"/>
    </source>
</evidence>
<feature type="transmembrane region" description="Helical" evidence="10">
    <location>
        <begin position="365"/>
        <end position="381"/>
    </location>
</feature>
<evidence type="ECO:0000256" key="10">
    <source>
        <dbReference type="RuleBase" id="RU363110"/>
    </source>
</evidence>
<dbReference type="UniPathway" id="UPA00378"/>
<protein>
    <recommendedName>
        <fullName evidence="10">Alpha-1,3-glucosyltransferase</fullName>
        <ecNumber evidence="10">2.4.1.-</ecNumber>
    </recommendedName>
</protein>
<feature type="non-terminal residue" evidence="11">
    <location>
        <position position="1"/>
    </location>
</feature>
<keyword evidence="4 10" id="KW-0328">Glycosyltransferase</keyword>
<feature type="transmembrane region" description="Helical" evidence="10">
    <location>
        <begin position="336"/>
        <end position="353"/>
    </location>
</feature>
<dbReference type="InterPro" id="IPR004856">
    <property type="entry name" value="Glyco_trans_ALG6/ALG8"/>
</dbReference>
<evidence type="ECO:0000256" key="7">
    <source>
        <dbReference type="ARBA" id="ARBA00022824"/>
    </source>
</evidence>
<feature type="transmembrane region" description="Helical" evidence="10">
    <location>
        <begin position="462"/>
        <end position="483"/>
    </location>
</feature>
<dbReference type="GO" id="GO:0042283">
    <property type="term" value="F:dolichyl pyrophosphate Glc1Man9GlcNAc2 alpha-1,3-glucosyltransferase activity"/>
    <property type="evidence" value="ECO:0007669"/>
    <property type="project" value="TreeGrafter"/>
</dbReference>
<name>A0A310SGY2_9HYME</name>
<feature type="transmembrane region" description="Helical" evidence="10">
    <location>
        <begin position="204"/>
        <end position="227"/>
    </location>
</feature>
<gene>
    <name evidence="11" type="ORF">WN48_00130</name>
</gene>
<evidence type="ECO:0000313" key="12">
    <source>
        <dbReference type="Proteomes" id="UP000250275"/>
    </source>
</evidence>
<comment type="pathway">
    <text evidence="2 10">Protein modification; protein glycosylation.</text>
</comment>
<dbReference type="PANTHER" id="PTHR12413:SF2">
    <property type="entry name" value="DOLICHYL PYROPHOSPHATE GLC1MAN9GLCNAC2 ALPHA-1,3-GLUCOSYLTRANSFERASE-RELATED"/>
    <property type="match status" value="1"/>
</dbReference>
<dbReference type="OrthoDB" id="1689333at2759"/>
<proteinExistence type="inferred from homology"/>
<evidence type="ECO:0000256" key="9">
    <source>
        <dbReference type="ARBA" id="ARBA00023136"/>
    </source>
</evidence>
<comment type="subcellular location">
    <subcellularLocation>
        <location evidence="1 10">Endoplasmic reticulum membrane</location>
        <topology evidence="1 10">Multi-pass membrane protein</topology>
    </subcellularLocation>
</comment>
<feature type="transmembrane region" description="Helical" evidence="10">
    <location>
        <begin position="489"/>
        <end position="514"/>
    </location>
</feature>
<dbReference type="GO" id="GO:0006487">
    <property type="term" value="P:protein N-linked glycosylation"/>
    <property type="evidence" value="ECO:0007669"/>
    <property type="project" value="TreeGrafter"/>
</dbReference>
<keyword evidence="12" id="KW-1185">Reference proteome</keyword>
<keyword evidence="5 10" id="KW-0808">Transferase</keyword>
<organism evidence="11 12">
    <name type="scientific">Eufriesea mexicana</name>
    <dbReference type="NCBI Taxonomy" id="516756"/>
    <lineage>
        <taxon>Eukaryota</taxon>
        <taxon>Metazoa</taxon>
        <taxon>Ecdysozoa</taxon>
        <taxon>Arthropoda</taxon>
        <taxon>Hexapoda</taxon>
        <taxon>Insecta</taxon>
        <taxon>Pterygota</taxon>
        <taxon>Neoptera</taxon>
        <taxon>Endopterygota</taxon>
        <taxon>Hymenoptera</taxon>
        <taxon>Apocrita</taxon>
        <taxon>Aculeata</taxon>
        <taxon>Apoidea</taxon>
        <taxon>Anthophila</taxon>
        <taxon>Apidae</taxon>
        <taxon>Eufriesea</taxon>
    </lineage>
</organism>
<keyword evidence="8 10" id="KW-1133">Transmembrane helix</keyword>